<name>A0A4R5Q7B0_9PROT</name>
<dbReference type="SUPFAM" id="SSF88723">
    <property type="entry name" value="PIN domain-like"/>
    <property type="match status" value="1"/>
</dbReference>
<dbReference type="InterPro" id="IPR002716">
    <property type="entry name" value="PIN_dom"/>
</dbReference>
<dbReference type="AlphaFoldDB" id="A0A4R5Q7B0"/>
<evidence type="ECO:0000313" key="3">
    <source>
        <dbReference type="EMBL" id="TDH58770.1"/>
    </source>
</evidence>
<evidence type="ECO:0000259" key="2">
    <source>
        <dbReference type="Pfam" id="PF01850"/>
    </source>
</evidence>
<evidence type="ECO:0000313" key="4">
    <source>
        <dbReference type="Proteomes" id="UP000295096"/>
    </source>
</evidence>
<proteinExistence type="predicted"/>
<gene>
    <name evidence="3" type="ORF">E2C06_30900</name>
</gene>
<dbReference type="CDD" id="cd09873">
    <property type="entry name" value="PIN_Pae0151-like"/>
    <property type="match status" value="1"/>
</dbReference>
<dbReference type="InterPro" id="IPR029060">
    <property type="entry name" value="PIN-like_dom_sf"/>
</dbReference>
<sequence length="156" mass="17018">MGRAPKVTLVIDASVALKWVLDEPDSHLAQALAEGDEELLMPDFWLNEATNICWLQVRKRVWTPNEARESLALLREMVLPTDTAGFDLHDVALDIGLAVNHSTYDTLYVAFAIAMGARGVVVADGPFAANMSRHPDPMLAAILIPLSERGRGRVGS</sequence>
<dbReference type="Gene3D" id="3.40.50.1010">
    <property type="entry name" value="5'-nuclease"/>
    <property type="match status" value="1"/>
</dbReference>
<keyword evidence="4" id="KW-1185">Reference proteome</keyword>
<dbReference type="InterPro" id="IPR051619">
    <property type="entry name" value="TypeII_TA_RNase_PINc/VapC"/>
</dbReference>
<dbReference type="Pfam" id="PF01850">
    <property type="entry name" value="PIN"/>
    <property type="match status" value="1"/>
</dbReference>
<comment type="caution">
    <text evidence="3">The sequence shown here is derived from an EMBL/GenBank/DDBJ whole genome shotgun (WGS) entry which is preliminary data.</text>
</comment>
<keyword evidence="1" id="KW-0460">Magnesium</keyword>
<organism evidence="3 4">
    <name type="scientific">Dankookia rubra</name>
    <dbReference type="NCBI Taxonomy" id="1442381"/>
    <lineage>
        <taxon>Bacteria</taxon>
        <taxon>Pseudomonadati</taxon>
        <taxon>Pseudomonadota</taxon>
        <taxon>Alphaproteobacteria</taxon>
        <taxon>Acetobacterales</taxon>
        <taxon>Roseomonadaceae</taxon>
        <taxon>Dankookia</taxon>
    </lineage>
</organism>
<feature type="domain" description="PIN" evidence="2">
    <location>
        <begin position="10"/>
        <end position="118"/>
    </location>
</feature>
<dbReference type="PANTHER" id="PTHR35901:SF1">
    <property type="entry name" value="EXONUCLEASE VAPC9"/>
    <property type="match status" value="1"/>
</dbReference>
<dbReference type="OrthoDB" id="1524147at2"/>
<dbReference type="Proteomes" id="UP000295096">
    <property type="component" value="Unassembled WGS sequence"/>
</dbReference>
<protein>
    <submittedName>
        <fullName evidence="3">PIN domain-containing protein</fullName>
    </submittedName>
</protein>
<accession>A0A4R5Q7B0</accession>
<evidence type="ECO:0000256" key="1">
    <source>
        <dbReference type="ARBA" id="ARBA00022842"/>
    </source>
</evidence>
<dbReference type="EMBL" id="SMSJ01000097">
    <property type="protein sequence ID" value="TDH58770.1"/>
    <property type="molecule type" value="Genomic_DNA"/>
</dbReference>
<dbReference type="PANTHER" id="PTHR35901">
    <property type="entry name" value="RIBONUCLEASE VAPC3"/>
    <property type="match status" value="1"/>
</dbReference>
<dbReference type="InterPro" id="IPR044153">
    <property type="entry name" value="PIN_Pae0151-like"/>
</dbReference>
<reference evidence="3 4" key="1">
    <citation type="journal article" date="2016" name="J. Microbiol.">
        <title>Dankookia rubra gen. nov., sp. nov., an alphaproteobacterium isolated from sediment of a shallow stream.</title>
        <authorList>
            <person name="Kim W.H."/>
            <person name="Kim D.H."/>
            <person name="Kang K."/>
            <person name="Ahn T.Y."/>
        </authorList>
    </citation>
    <scope>NUCLEOTIDE SEQUENCE [LARGE SCALE GENOMIC DNA]</scope>
    <source>
        <strain evidence="3 4">JCM30602</strain>
    </source>
</reference>